<dbReference type="PANTHER" id="PTHR33390">
    <property type="entry name" value="STRESS UP-REGULATED NOD 19 PROTEIN"/>
    <property type="match status" value="1"/>
</dbReference>
<reference evidence="1" key="1">
    <citation type="journal article" date="2019" name="Toxins">
        <title>Detection of Abrin-Like and Prepropulchellin-Like Toxin Genes and Transcripts Using Whole Genome Sequencing and Full-Length Transcript Sequencing of Abrus precatorius.</title>
        <authorList>
            <person name="Hovde B.T."/>
            <person name="Daligault H.E."/>
            <person name="Hanschen E.R."/>
            <person name="Kunde Y.A."/>
            <person name="Johnson M.B."/>
            <person name="Starkenburg S.R."/>
            <person name="Johnson S.L."/>
        </authorList>
    </citation>
    <scope>NUCLEOTIDE SEQUENCE [LARGE SCALE GENOMIC DNA]</scope>
</reference>
<protein>
    <submittedName>
        <fullName evidence="2">Uncharacterized protein LOC113862432</fullName>
    </submittedName>
</protein>
<accession>A0A8B8L549</accession>
<keyword evidence="1" id="KW-1185">Reference proteome</keyword>
<evidence type="ECO:0000313" key="2">
    <source>
        <dbReference type="RefSeq" id="XP_027351320.1"/>
    </source>
</evidence>
<evidence type="ECO:0000313" key="1">
    <source>
        <dbReference type="Proteomes" id="UP000694853"/>
    </source>
</evidence>
<dbReference type="Proteomes" id="UP000694853">
    <property type="component" value="Unplaced"/>
</dbReference>
<dbReference type="GeneID" id="113862432"/>
<proteinExistence type="predicted"/>
<dbReference type="OrthoDB" id="1339673at2759"/>
<dbReference type="Pfam" id="PF07712">
    <property type="entry name" value="SURNod19"/>
    <property type="match status" value="1"/>
</dbReference>
<dbReference type="RefSeq" id="XP_027351320.1">
    <property type="nucleotide sequence ID" value="XM_027495519.1"/>
</dbReference>
<sequence>MLLLPSTSYSLYQELRNPIKTATFVSESFELRPGTVASKTLMNIEFPKGHIGIKSFDAELVDQEGNSIPLYEAYLHHWFAIKYFENTTMAHNPKLHHSLLDGFIYKRNDGTCNDFLLPHYWGFGSESRGTTSNIPDPFAVELGNPTQIPNGYEEKWLFSIMVIDTRGTQDRKGCSECRCDLFNLPNDFYNVTKDIHGQPLTTDYKGGLFCCQDNLTCKLKEGFQGPKRNLSLRYKIRWVEWDKYQVPLKVYILDSTDKMRSNGSHTIHDCQAEYTILPNGSSDSLHVQKAKIKMEKGGYLIYGTTHMHTVVVNATLYGQDGRTLCTSTPKYGTGKEPGNENGYAVGMSVCYPQPGSIKINDGETLTIESRYRNEFLTGAMGHFYIYLAERLHEDIKNSM</sequence>
<name>A0A8B8L549_ABRPR</name>
<reference evidence="2" key="2">
    <citation type="submission" date="2025-08" db="UniProtKB">
        <authorList>
            <consortium name="RefSeq"/>
        </authorList>
    </citation>
    <scope>IDENTIFICATION</scope>
    <source>
        <tissue evidence="2">Young leaves</tissue>
    </source>
</reference>
<dbReference type="KEGG" id="aprc:113862432"/>
<dbReference type="PANTHER" id="PTHR33390:SF4">
    <property type="entry name" value="STRESS UP-REGULATED NOD 19-RELATED"/>
    <property type="match status" value="1"/>
</dbReference>
<gene>
    <name evidence="2" type="primary">LOC113862432</name>
</gene>
<organism evidence="1 2">
    <name type="scientific">Abrus precatorius</name>
    <name type="common">Indian licorice</name>
    <name type="synonym">Glycine abrus</name>
    <dbReference type="NCBI Taxonomy" id="3816"/>
    <lineage>
        <taxon>Eukaryota</taxon>
        <taxon>Viridiplantae</taxon>
        <taxon>Streptophyta</taxon>
        <taxon>Embryophyta</taxon>
        <taxon>Tracheophyta</taxon>
        <taxon>Spermatophyta</taxon>
        <taxon>Magnoliopsida</taxon>
        <taxon>eudicotyledons</taxon>
        <taxon>Gunneridae</taxon>
        <taxon>Pentapetalae</taxon>
        <taxon>rosids</taxon>
        <taxon>fabids</taxon>
        <taxon>Fabales</taxon>
        <taxon>Fabaceae</taxon>
        <taxon>Papilionoideae</taxon>
        <taxon>50 kb inversion clade</taxon>
        <taxon>NPAAA clade</taxon>
        <taxon>indigoferoid/millettioid clade</taxon>
        <taxon>Abreae</taxon>
        <taxon>Abrus</taxon>
    </lineage>
</organism>
<dbReference type="AlphaFoldDB" id="A0A8B8L549"/>
<dbReference type="InterPro" id="IPR011692">
    <property type="entry name" value="Stress_up-reg_Nod19"/>
</dbReference>